<protein>
    <recommendedName>
        <fullName evidence="7">GH10 domain-containing protein</fullName>
    </recommendedName>
</protein>
<dbReference type="PANTHER" id="PTHR31490">
    <property type="entry name" value="GLYCOSYL HYDROLASE"/>
    <property type="match status" value="1"/>
</dbReference>
<evidence type="ECO:0000313" key="9">
    <source>
        <dbReference type="Proteomes" id="UP000507470"/>
    </source>
</evidence>
<dbReference type="InterPro" id="IPR044846">
    <property type="entry name" value="GH10"/>
</dbReference>
<dbReference type="GO" id="GO:0031176">
    <property type="term" value="F:endo-1,4-beta-xylanase activity"/>
    <property type="evidence" value="ECO:0007669"/>
    <property type="project" value="UniProtKB-ARBA"/>
</dbReference>
<dbReference type="AlphaFoldDB" id="A0A6J8CV55"/>
<keyword evidence="4" id="KW-0119">Carbohydrate metabolism</keyword>
<dbReference type="Gene3D" id="2.60.120.260">
    <property type="entry name" value="Galactose-binding domain-like"/>
    <property type="match status" value="1"/>
</dbReference>
<dbReference type="PROSITE" id="PS51760">
    <property type="entry name" value="GH10_2"/>
    <property type="match status" value="1"/>
</dbReference>
<evidence type="ECO:0000256" key="5">
    <source>
        <dbReference type="ARBA" id="ARBA00023326"/>
    </source>
</evidence>
<dbReference type="EMBL" id="CACVKT020005969">
    <property type="protein sequence ID" value="CAC5398810.1"/>
    <property type="molecule type" value="Genomic_DNA"/>
</dbReference>
<keyword evidence="6" id="KW-0732">Signal</keyword>
<dbReference type="InterPro" id="IPR003305">
    <property type="entry name" value="CenC_carb-bd"/>
</dbReference>
<evidence type="ECO:0000256" key="4">
    <source>
        <dbReference type="ARBA" id="ARBA00023277"/>
    </source>
</evidence>
<dbReference type="Gene3D" id="3.20.20.80">
    <property type="entry name" value="Glycosidases"/>
    <property type="match status" value="1"/>
</dbReference>
<evidence type="ECO:0000313" key="8">
    <source>
        <dbReference type="EMBL" id="CAC5398810.1"/>
    </source>
</evidence>
<evidence type="ECO:0000259" key="7">
    <source>
        <dbReference type="PROSITE" id="PS51760"/>
    </source>
</evidence>
<dbReference type="Proteomes" id="UP000507470">
    <property type="component" value="Unassembled WGS sequence"/>
</dbReference>
<feature type="chain" id="PRO_5026944344" description="GH10 domain-containing protein" evidence="6">
    <location>
        <begin position="19"/>
        <end position="560"/>
    </location>
</feature>
<evidence type="ECO:0000256" key="1">
    <source>
        <dbReference type="ARBA" id="ARBA00007495"/>
    </source>
</evidence>
<dbReference type="Pfam" id="PF02018">
    <property type="entry name" value="CBM_4_9"/>
    <property type="match status" value="1"/>
</dbReference>
<keyword evidence="9" id="KW-1185">Reference proteome</keyword>
<evidence type="ECO:0000256" key="3">
    <source>
        <dbReference type="ARBA" id="ARBA00022801"/>
    </source>
</evidence>
<dbReference type="PRINTS" id="PR00134">
    <property type="entry name" value="GLHYDRLASE10"/>
</dbReference>
<gene>
    <name evidence="8" type="ORF">MCOR_33144</name>
</gene>
<evidence type="ECO:0000256" key="2">
    <source>
        <dbReference type="ARBA" id="ARBA00022737"/>
    </source>
</evidence>
<sequence>MSDIRNYIVFLILPISLGQELLQNPDFENVNSISPWICNECNAAIIPDYYHGKSSVHVSGRIHKYSGLGQTFPVQGGHHYQCSAYIKVHFNTQGKLFANLHMFVTYKTTDGTSHYKQFANDQYHQKEFNWEEIGGDFYIPSGVSSAKVYIQINDHSVVYSLDHASCQQIPHDSQWKIKATDRIENTRKGRLNIKITSDGQLDTNGLIVQIKQTKSKFAFGTAFRAQYVTDSIHKAYQDFLYNNFEWVVPENSLKWKQMEWSRGHINYDKGIDAVKAVKAHGMKIRGHNMFWGVPSRLPRWLTGLSSSELLQELHNRVNGMIAKSRGMLEHWDVNNENLHGDFFEQHLPNPNITNDMFRWIHNAEPNVKLFLNEFNVVSSSISTTAYTNQGKRFRIDKVPIYGMGIQSHLPSSTINMDSLKYRLDKVAESGLPIWITELTIMDSNENNKAAALEDVLTMFFSHPAIEGILLWGFWDGAAYDTRLALATGSSVTPNAAGRKWQELFHQRFRTNETHTLSGQTSISQKVFYGDYQLTFRKNGVIVHTENINMDQDGQNIIVNL</sequence>
<dbReference type="GO" id="GO:0000272">
    <property type="term" value="P:polysaccharide catabolic process"/>
    <property type="evidence" value="ECO:0007669"/>
    <property type="project" value="UniProtKB-KW"/>
</dbReference>
<dbReference type="SMART" id="SM00633">
    <property type="entry name" value="Glyco_10"/>
    <property type="match status" value="1"/>
</dbReference>
<keyword evidence="3" id="KW-0378">Hydrolase</keyword>
<name>A0A6J8CV55_MYTCO</name>
<keyword evidence="2" id="KW-0677">Repeat</keyword>
<dbReference type="InterPro" id="IPR017853">
    <property type="entry name" value="GH"/>
</dbReference>
<dbReference type="InterPro" id="IPR008979">
    <property type="entry name" value="Galactose-bd-like_sf"/>
</dbReference>
<dbReference type="SUPFAM" id="SSF49785">
    <property type="entry name" value="Galactose-binding domain-like"/>
    <property type="match status" value="1"/>
</dbReference>
<dbReference type="InterPro" id="IPR001000">
    <property type="entry name" value="GH10_dom"/>
</dbReference>
<feature type="signal peptide" evidence="6">
    <location>
        <begin position="1"/>
        <end position="18"/>
    </location>
</feature>
<dbReference type="PANTHER" id="PTHR31490:SF1">
    <property type="entry name" value="ENDO-1,4-BETA-XYLANASE 1"/>
    <property type="match status" value="1"/>
</dbReference>
<reference evidence="8 9" key="1">
    <citation type="submission" date="2020-06" db="EMBL/GenBank/DDBJ databases">
        <authorList>
            <person name="Li R."/>
            <person name="Bekaert M."/>
        </authorList>
    </citation>
    <scope>NUCLEOTIDE SEQUENCE [LARGE SCALE GENOMIC DNA]</scope>
    <source>
        <strain evidence="9">wild</strain>
    </source>
</reference>
<proteinExistence type="inferred from homology"/>
<evidence type="ECO:0000256" key="6">
    <source>
        <dbReference type="SAM" id="SignalP"/>
    </source>
</evidence>
<organism evidence="8 9">
    <name type="scientific">Mytilus coruscus</name>
    <name type="common">Sea mussel</name>
    <dbReference type="NCBI Taxonomy" id="42192"/>
    <lineage>
        <taxon>Eukaryota</taxon>
        <taxon>Metazoa</taxon>
        <taxon>Spiralia</taxon>
        <taxon>Lophotrochozoa</taxon>
        <taxon>Mollusca</taxon>
        <taxon>Bivalvia</taxon>
        <taxon>Autobranchia</taxon>
        <taxon>Pteriomorphia</taxon>
        <taxon>Mytilida</taxon>
        <taxon>Mytiloidea</taxon>
        <taxon>Mytilidae</taxon>
        <taxon>Mytilinae</taxon>
        <taxon>Mytilus</taxon>
    </lineage>
</organism>
<dbReference type="Pfam" id="PF00331">
    <property type="entry name" value="Glyco_hydro_10"/>
    <property type="match status" value="1"/>
</dbReference>
<dbReference type="OrthoDB" id="3055998at2759"/>
<accession>A0A6J8CV55</accession>
<dbReference type="SUPFAM" id="SSF51445">
    <property type="entry name" value="(Trans)glycosidases"/>
    <property type="match status" value="1"/>
</dbReference>
<comment type="similarity">
    <text evidence="1">Belongs to the glycosyl hydrolase 10 (cellulase F) family.</text>
</comment>
<feature type="domain" description="GH10" evidence="7">
    <location>
        <begin position="226"/>
        <end position="503"/>
    </location>
</feature>
<keyword evidence="5" id="KW-0624">Polysaccharide degradation</keyword>